<accession>A0ABS9IYS6</accession>
<dbReference type="EMBL" id="JAETXX010000001">
    <property type="protein sequence ID" value="MCF8713329.1"/>
    <property type="molecule type" value="Genomic_DNA"/>
</dbReference>
<dbReference type="NCBIfam" id="TIGR00778">
    <property type="entry name" value="ahpD_dom"/>
    <property type="match status" value="1"/>
</dbReference>
<dbReference type="RefSeq" id="WP_236957303.1">
    <property type="nucleotide sequence ID" value="NZ_JAETXX010000001.1"/>
</dbReference>
<evidence type="ECO:0000259" key="1">
    <source>
        <dbReference type="Pfam" id="PF02627"/>
    </source>
</evidence>
<dbReference type="Pfam" id="PF02627">
    <property type="entry name" value="CMD"/>
    <property type="match status" value="1"/>
</dbReference>
<dbReference type="PANTHER" id="PTHR34846">
    <property type="entry name" value="4-CARBOXYMUCONOLACTONE DECARBOXYLASE FAMILY PROTEIN (AFU_ORTHOLOGUE AFUA_6G11590)"/>
    <property type="match status" value="1"/>
</dbReference>
<dbReference type="Proteomes" id="UP000829517">
    <property type="component" value="Unassembled WGS sequence"/>
</dbReference>
<evidence type="ECO:0000313" key="3">
    <source>
        <dbReference type="Proteomes" id="UP000829517"/>
    </source>
</evidence>
<comment type="caution">
    <text evidence="2">The sequence shown here is derived from an EMBL/GenBank/DDBJ whole genome shotgun (WGS) entry which is preliminary data.</text>
</comment>
<name>A0ABS9IYS6_9FLAO</name>
<dbReference type="InterPro" id="IPR029032">
    <property type="entry name" value="AhpD-like"/>
</dbReference>
<protein>
    <submittedName>
        <fullName evidence="2">Carboxymuconolactone decarboxylase family protein</fullName>
    </submittedName>
</protein>
<gene>
    <name evidence="2" type="ORF">JM658_00670</name>
</gene>
<sequence>MEKRIQIDVLEPEAYKAMYALEKYLGTTKLTNTHKELIKIRASQINSCAFCIDMHTKDALKYGETQQRIFLISAWRETDLFSEEEKVILQITEEVTLIHQKGLSSEVYKKALQFFDENYLAQIIMAITTINAWNRIAVSTHKPF</sequence>
<organism evidence="2 3">
    <name type="scientific">Joostella atrarenae</name>
    <dbReference type="NCBI Taxonomy" id="679257"/>
    <lineage>
        <taxon>Bacteria</taxon>
        <taxon>Pseudomonadati</taxon>
        <taxon>Bacteroidota</taxon>
        <taxon>Flavobacteriia</taxon>
        <taxon>Flavobacteriales</taxon>
        <taxon>Flavobacteriaceae</taxon>
        <taxon>Joostella</taxon>
    </lineage>
</organism>
<dbReference type="InterPro" id="IPR003779">
    <property type="entry name" value="CMD-like"/>
</dbReference>
<feature type="domain" description="Carboxymuconolactone decarboxylase-like" evidence="1">
    <location>
        <begin position="12"/>
        <end position="94"/>
    </location>
</feature>
<reference evidence="2 3" key="1">
    <citation type="submission" date="2021-01" db="EMBL/GenBank/DDBJ databases">
        <title>Genome sequencing of Joostella atrarenae M1-2 (= KCTC 23194).</title>
        <authorList>
            <person name="Zakaria M.R."/>
            <person name="Lam M.Q."/>
            <person name="Chong C.S."/>
        </authorList>
    </citation>
    <scope>NUCLEOTIDE SEQUENCE [LARGE SCALE GENOMIC DNA]</scope>
    <source>
        <strain evidence="2 3">M1-2</strain>
    </source>
</reference>
<keyword evidence="3" id="KW-1185">Reference proteome</keyword>
<dbReference type="PANTHER" id="PTHR34846:SF10">
    <property type="entry name" value="CYTOPLASMIC PROTEIN"/>
    <property type="match status" value="1"/>
</dbReference>
<proteinExistence type="predicted"/>
<dbReference type="SUPFAM" id="SSF69118">
    <property type="entry name" value="AhpD-like"/>
    <property type="match status" value="1"/>
</dbReference>
<evidence type="ECO:0000313" key="2">
    <source>
        <dbReference type="EMBL" id="MCF8713329.1"/>
    </source>
</evidence>
<dbReference type="InterPro" id="IPR004675">
    <property type="entry name" value="AhpD_core"/>
</dbReference>
<dbReference type="Gene3D" id="1.20.1290.10">
    <property type="entry name" value="AhpD-like"/>
    <property type="match status" value="1"/>
</dbReference>